<dbReference type="SUPFAM" id="SSF55961">
    <property type="entry name" value="Bet v1-like"/>
    <property type="match status" value="1"/>
</dbReference>
<dbReference type="InterPro" id="IPR019587">
    <property type="entry name" value="Polyketide_cyclase/dehydratase"/>
</dbReference>
<accession>A0A086P624</accession>
<organism evidence="1 2">
    <name type="scientific">Sphingobium herbicidovorans (strain ATCC 700291 / DSM 11019 / CCUG 56400 / KCTC 2939 / LMG 18315 / NBRC 16415 / MH)</name>
    <name type="common">Sphingomonas herbicidovorans</name>
    <dbReference type="NCBI Taxonomy" id="1219045"/>
    <lineage>
        <taxon>Bacteria</taxon>
        <taxon>Pseudomonadati</taxon>
        <taxon>Pseudomonadota</taxon>
        <taxon>Alphaproteobacteria</taxon>
        <taxon>Sphingomonadales</taxon>
        <taxon>Sphingomonadaceae</taxon>
        <taxon>Sphingobium</taxon>
    </lineage>
</organism>
<dbReference type="Proteomes" id="UP000024284">
    <property type="component" value="Unassembled WGS sequence"/>
</dbReference>
<dbReference type="EMBL" id="JFZA02000045">
    <property type="protein sequence ID" value="KFG88842.1"/>
    <property type="molecule type" value="Genomic_DNA"/>
</dbReference>
<sequence>MSVANQVAERFDPFAIYDPETLVASDPIEINAPAMVIWDILTDMPRYGEWNPFCVWAQSTLEMGAPVYMRLVNYANPGTLAPNCEYVCAFEPGRLLSWELPDNEAWPYPARRDQIIEELGPEKCRYQSTDAFTGPNGIHVMRFCGEWVTRAFNDSAKALKARAEAMHRGELR</sequence>
<keyword evidence="2" id="KW-1185">Reference proteome</keyword>
<dbReference type="RefSeq" id="WP_051908469.1">
    <property type="nucleotide sequence ID" value="NZ_BCZD01000011.1"/>
</dbReference>
<dbReference type="OrthoDB" id="7566055at2"/>
<dbReference type="STRING" id="76947.GCA_002080435_03343"/>
<comment type="caution">
    <text evidence="1">The sequence shown here is derived from an EMBL/GenBank/DDBJ whole genome shotgun (WGS) entry which is preliminary data.</text>
</comment>
<dbReference type="CDD" id="cd07822">
    <property type="entry name" value="SRPBCC_4"/>
    <property type="match status" value="1"/>
</dbReference>
<name>A0A086P624_SPHHM</name>
<proteinExistence type="predicted"/>
<gene>
    <name evidence="1" type="ORF">BV98_003242</name>
</gene>
<dbReference type="Gene3D" id="3.30.530.20">
    <property type="match status" value="1"/>
</dbReference>
<dbReference type="InterPro" id="IPR023393">
    <property type="entry name" value="START-like_dom_sf"/>
</dbReference>
<reference evidence="1" key="1">
    <citation type="submission" date="2014-08" db="EMBL/GenBank/DDBJ databases">
        <title>Draft genome sequences of Sphingobium herbicidovorans.</title>
        <authorList>
            <person name="Gan H.M."/>
            <person name="Gan H.Y."/>
            <person name="Savka M.A."/>
        </authorList>
    </citation>
    <scope>NUCLEOTIDE SEQUENCE [LARGE SCALE GENOMIC DNA]</scope>
    <source>
        <strain evidence="1">NBRC 16415</strain>
    </source>
</reference>
<protein>
    <submittedName>
        <fullName evidence="1">Polyketide cyclase / dehydrase and lipid transport</fullName>
    </submittedName>
</protein>
<dbReference type="Pfam" id="PF10604">
    <property type="entry name" value="Polyketide_cyc2"/>
    <property type="match status" value="1"/>
</dbReference>
<dbReference type="PATRIC" id="fig|1219045.3.peg.3293"/>
<evidence type="ECO:0000313" key="2">
    <source>
        <dbReference type="Proteomes" id="UP000024284"/>
    </source>
</evidence>
<dbReference type="eggNOG" id="COG4891">
    <property type="taxonomic scope" value="Bacteria"/>
</dbReference>
<dbReference type="AlphaFoldDB" id="A0A086P624"/>
<evidence type="ECO:0000313" key="1">
    <source>
        <dbReference type="EMBL" id="KFG88842.1"/>
    </source>
</evidence>